<dbReference type="AlphaFoldDB" id="A0A2N9AK22"/>
<dbReference type="Proteomes" id="UP000233769">
    <property type="component" value="Chromosome tk0001"/>
</dbReference>
<feature type="region of interest" description="Disordered" evidence="1">
    <location>
        <begin position="1"/>
        <end position="29"/>
    </location>
</feature>
<accession>A0A2N9AK22</accession>
<feature type="region of interest" description="Disordered" evidence="1">
    <location>
        <begin position="122"/>
        <end position="148"/>
    </location>
</feature>
<protein>
    <submittedName>
        <fullName evidence="2">Uncharacterized protein</fullName>
    </submittedName>
</protein>
<dbReference type="EMBL" id="LT962688">
    <property type="protein sequence ID" value="SOR27653.1"/>
    <property type="molecule type" value="Genomic_DNA"/>
</dbReference>
<gene>
    <name evidence="2" type="ORF">TK0001_1051</name>
</gene>
<proteinExistence type="predicted"/>
<reference evidence="3" key="1">
    <citation type="submission" date="2017-10" db="EMBL/GenBank/DDBJ databases">
        <authorList>
            <person name="Regsiter A."/>
            <person name="William W."/>
        </authorList>
    </citation>
    <scope>NUCLEOTIDE SEQUENCE [LARGE SCALE GENOMIC DNA]</scope>
</reference>
<evidence type="ECO:0000256" key="1">
    <source>
        <dbReference type="SAM" id="MobiDB-lite"/>
    </source>
</evidence>
<name>A0A2N9AK22_METEX</name>
<organism evidence="2 3">
    <name type="scientific">Methylorubrum extorquens</name>
    <name type="common">Methylobacterium dichloromethanicum</name>
    <name type="synonym">Methylobacterium extorquens</name>
    <dbReference type="NCBI Taxonomy" id="408"/>
    <lineage>
        <taxon>Bacteria</taxon>
        <taxon>Pseudomonadati</taxon>
        <taxon>Pseudomonadota</taxon>
        <taxon>Alphaproteobacteria</taxon>
        <taxon>Hyphomicrobiales</taxon>
        <taxon>Methylobacteriaceae</taxon>
        <taxon>Methylorubrum</taxon>
    </lineage>
</organism>
<evidence type="ECO:0000313" key="3">
    <source>
        <dbReference type="Proteomes" id="UP000233769"/>
    </source>
</evidence>
<evidence type="ECO:0000313" key="2">
    <source>
        <dbReference type="EMBL" id="SOR27653.1"/>
    </source>
</evidence>
<sequence length="148" mass="16575">MPPDNDDELDRRYDATPLALPGHEQTRDLPRHDEAVVSNIFEKEAVVYLADHIDIVVAPDLERVDGLAAEITCCGTSPYRRSGPRFPHRLYAGLRLSRAIYLGIIPVVFVRIYGAELDLPGRRPDPRTEDITPPLPLAERPRPRSCAA</sequence>